<evidence type="ECO:0000313" key="2">
    <source>
        <dbReference type="Proteomes" id="UP000199242"/>
    </source>
</evidence>
<reference evidence="1 2" key="1">
    <citation type="submission" date="2016-10" db="EMBL/GenBank/DDBJ databases">
        <authorList>
            <person name="Varghese N."/>
            <person name="Submissions S."/>
        </authorList>
    </citation>
    <scope>NUCLEOTIDE SEQUENCE [LARGE SCALE GENOMIC DNA]</scope>
    <source>
        <strain evidence="1 2">CGMCC 1.10941</strain>
    </source>
</reference>
<accession>A0ABY0R423</accession>
<dbReference type="Pfam" id="PF14391">
    <property type="entry name" value="DUF4421"/>
    <property type="match status" value="1"/>
</dbReference>
<dbReference type="Proteomes" id="UP000199242">
    <property type="component" value="Unassembled WGS sequence"/>
</dbReference>
<keyword evidence="2" id="KW-1185">Reference proteome</keyword>
<dbReference type="EMBL" id="FNHD01000028">
    <property type="protein sequence ID" value="SDM37841.1"/>
    <property type="molecule type" value="Genomic_DNA"/>
</dbReference>
<dbReference type="InterPro" id="IPR025535">
    <property type="entry name" value="DUF4421"/>
</dbReference>
<name>A0ABY0R423_9FLAO</name>
<comment type="caution">
    <text evidence="1">The sequence shown here is derived from an EMBL/GenBank/DDBJ whole genome shotgun (WGS) entry which is preliminary data.</text>
</comment>
<organism evidence="1 2">
    <name type="scientific">Chryseobacterium taihuense</name>
    <dbReference type="NCBI Taxonomy" id="1141221"/>
    <lineage>
        <taxon>Bacteria</taxon>
        <taxon>Pseudomonadati</taxon>
        <taxon>Bacteroidota</taxon>
        <taxon>Flavobacteriia</taxon>
        <taxon>Flavobacteriales</taxon>
        <taxon>Weeksellaceae</taxon>
        <taxon>Chryseobacterium group</taxon>
        <taxon>Chryseobacterium</taxon>
    </lineage>
</organism>
<sequence length="140" mass="16117">MDKCFLFIGTVFSFLSLKAQSITDSAKIISYEEKLILRVNFDTNTEDIVASFKNSDRDFQTKLSINNKIRTSFSIDYKIISAAISFTPDFIPGNDDNALKGKSSYTDFTFRFFPDQIIQTLGYRNVKGFYLDNMEDFFPD</sequence>
<evidence type="ECO:0000313" key="1">
    <source>
        <dbReference type="EMBL" id="SDM37841.1"/>
    </source>
</evidence>
<protein>
    <submittedName>
        <fullName evidence="1">Uncharacterized protein</fullName>
    </submittedName>
</protein>
<proteinExistence type="predicted"/>
<gene>
    <name evidence="1" type="ORF">SAMN05216273_12812</name>
</gene>